<reference evidence="1" key="1">
    <citation type="journal article" date="2015" name="Nature">
        <title>Complex archaea that bridge the gap between prokaryotes and eukaryotes.</title>
        <authorList>
            <person name="Spang A."/>
            <person name="Saw J.H."/>
            <person name="Jorgensen S.L."/>
            <person name="Zaremba-Niedzwiedzka K."/>
            <person name="Martijn J."/>
            <person name="Lind A.E."/>
            <person name="van Eijk R."/>
            <person name="Schleper C."/>
            <person name="Guy L."/>
            <person name="Ettema T.J."/>
        </authorList>
    </citation>
    <scope>NUCLEOTIDE SEQUENCE</scope>
</reference>
<protein>
    <submittedName>
        <fullName evidence="1">Uncharacterized protein</fullName>
    </submittedName>
</protein>
<evidence type="ECO:0000313" key="1">
    <source>
        <dbReference type="EMBL" id="KKN46292.1"/>
    </source>
</evidence>
<dbReference type="AlphaFoldDB" id="A0A0F9RAF2"/>
<dbReference type="EMBL" id="LAZR01001337">
    <property type="protein sequence ID" value="KKN46292.1"/>
    <property type="molecule type" value="Genomic_DNA"/>
</dbReference>
<name>A0A0F9RAF2_9ZZZZ</name>
<sequence>MSHPSLDTDPTPIQLGTSLRSRVTAYHVVSRHSCAPPAKYLDALEIFEGHRVEASHVWRGAGGLPYAYNVELFEKCYHVPALFVELLGEDSLTWETIAGEEIATRGGSPAFRLQPTGRDSWRVWALGSGDPCNLDTVKGIDAARDRAERFPF</sequence>
<comment type="caution">
    <text evidence="1">The sequence shown here is derived from an EMBL/GenBank/DDBJ whole genome shotgun (WGS) entry which is preliminary data.</text>
</comment>
<accession>A0A0F9RAF2</accession>
<proteinExistence type="predicted"/>
<organism evidence="1">
    <name type="scientific">marine sediment metagenome</name>
    <dbReference type="NCBI Taxonomy" id="412755"/>
    <lineage>
        <taxon>unclassified sequences</taxon>
        <taxon>metagenomes</taxon>
        <taxon>ecological metagenomes</taxon>
    </lineage>
</organism>
<gene>
    <name evidence="1" type="ORF">LCGC14_0674090</name>
</gene>